<dbReference type="Proteomes" id="UP001597380">
    <property type="component" value="Unassembled WGS sequence"/>
</dbReference>
<feature type="chain" id="PRO_5045772696" evidence="3">
    <location>
        <begin position="27"/>
        <end position="360"/>
    </location>
</feature>
<reference evidence="5" key="1">
    <citation type="journal article" date="2019" name="Int. J. Syst. Evol. Microbiol.">
        <title>The Global Catalogue of Microorganisms (GCM) 10K type strain sequencing project: providing services to taxonomists for standard genome sequencing and annotation.</title>
        <authorList>
            <consortium name="The Broad Institute Genomics Platform"/>
            <consortium name="The Broad Institute Genome Sequencing Center for Infectious Disease"/>
            <person name="Wu L."/>
            <person name="Ma J."/>
        </authorList>
    </citation>
    <scope>NUCLEOTIDE SEQUENCE [LARGE SCALE GENOMIC DNA]</scope>
    <source>
        <strain evidence="5">CGMCC 1.10992</strain>
    </source>
</reference>
<keyword evidence="5" id="KW-1185">Reference proteome</keyword>
<evidence type="ECO:0000256" key="2">
    <source>
        <dbReference type="ARBA" id="ARBA00022737"/>
    </source>
</evidence>
<evidence type="ECO:0000313" key="5">
    <source>
        <dbReference type="Proteomes" id="UP001597380"/>
    </source>
</evidence>
<dbReference type="PANTHER" id="PTHR45632:SF3">
    <property type="entry name" value="KELCH-LIKE PROTEIN 32"/>
    <property type="match status" value="1"/>
</dbReference>
<dbReference type="Gene3D" id="2.120.10.80">
    <property type="entry name" value="Kelch-type beta propeller"/>
    <property type="match status" value="1"/>
</dbReference>
<gene>
    <name evidence="4" type="ORF">ACFSJ3_17440</name>
</gene>
<keyword evidence="3" id="KW-0732">Signal</keyword>
<feature type="signal peptide" evidence="3">
    <location>
        <begin position="1"/>
        <end position="26"/>
    </location>
</feature>
<dbReference type="SUPFAM" id="SSF117281">
    <property type="entry name" value="Kelch motif"/>
    <property type="match status" value="1"/>
</dbReference>
<evidence type="ECO:0000256" key="1">
    <source>
        <dbReference type="ARBA" id="ARBA00022441"/>
    </source>
</evidence>
<sequence>MISPRFPALLSSLFIAGSLISQPLSAKEAELPPLPEPVANNAIAKVETKRGTYFISLMGLGKGKTYKDVHARGWRLALNDHPLRWQPTKPVPASLELSGRLASIAVSLPGELLLFGGYTVAADHSEISSPDVYSYKPDSDTYVQLPDMPTPVDDAVALTYQDKYIYLISGWHNHGNVNLVQLFNRETKQWSLATPFPGAPVFGHAGGIVDNQLVICDGVKVAAVVDGKRQFAAERACYQGTISTEDPAEIHWQALAHFDGEARYRMAAVGAPELGGILFVGGSTNPYNYEGIGYDGVPAPASAQVDLYEFATGQWKQLSPRTVPSMDHRGLLFWQGQYWTLGGMNGQQQVIDTVIPYLPR</sequence>
<organism evidence="4 5">
    <name type="scientific">Corallincola platygyrae</name>
    <dbReference type="NCBI Taxonomy" id="1193278"/>
    <lineage>
        <taxon>Bacteria</taxon>
        <taxon>Pseudomonadati</taxon>
        <taxon>Pseudomonadota</taxon>
        <taxon>Gammaproteobacteria</taxon>
        <taxon>Alteromonadales</taxon>
        <taxon>Psychromonadaceae</taxon>
        <taxon>Corallincola</taxon>
    </lineage>
</organism>
<dbReference type="RefSeq" id="WP_345342045.1">
    <property type="nucleotide sequence ID" value="NZ_BAABLI010000033.1"/>
</dbReference>
<keyword evidence="2" id="KW-0677">Repeat</keyword>
<keyword evidence="1" id="KW-0880">Kelch repeat</keyword>
<dbReference type="PANTHER" id="PTHR45632">
    <property type="entry name" value="LD33804P"/>
    <property type="match status" value="1"/>
</dbReference>
<dbReference type="InterPro" id="IPR015915">
    <property type="entry name" value="Kelch-typ_b-propeller"/>
</dbReference>
<evidence type="ECO:0000313" key="4">
    <source>
        <dbReference type="EMBL" id="MFD2097778.1"/>
    </source>
</evidence>
<protein>
    <submittedName>
        <fullName evidence="4">Kelch repeat-containing protein</fullName>
    </submittedName>
</protein>
<proteinExistence type="predicted"/>
<evidence type="ECO:0000256" key="3">
    <source>
        <dbReference type="SAM" id="SignalP"/>
    </source>
</evidence>
<name>A0ABW4XTH7_9GAMM</name>
<comment type="caution">
    <text evidence="4">The sequence shown here is derived from an EMBL/GenBank/DDBJ whole genome shotgun (WGS) entry which is preliminary data.</text>
</comment>
<dbReference type="EMBL" id="JBHUHT010000029">
    <property type="protein sequence ID" value="MFD2097778.1"/>
    <property type="molecule type" value="Genomic_DNA"/>
</dbReference>
<accession>A0ABW4XTH7</accession>